<evidence type="ECO:0000313" key="1">
    <source>
        <dbReference type="EMBL" id="GHO88897.1"/>
    </source>
</evidence>
<sequence>MIKKTATNNQTRKRFICCRLVHPLLRKLAGIDQTSGVVFAIIVASSKAHGSKAGGKQHKPNTKAG</sequence>
<proteinExistence type="predicted"/>
<keyword evidence="2" id="KW-1185">Reference proteome</keyword>
<protein>
    <submittedName>
        <fullName evidence="1">Uncharacterized protein</fullName>
    </submittedName>
</protein>
<organism evidence="1 2">
    <name type="scientific">Dictyobacter formicarum</name>
    <dbReference type="NCBI Taxonomy" id="2778368"/>
    <lineage>
        <taxon>Bacteria</taxon>
        <taxon>Bacillati</taxon>
        <taxon>Chloroflexota</taxon>
        <taxon>Ktedonobacteria</taxon>
        <taxon>Ktedonobacterales</taxon>
        <taxon>Dictyobacteraceae</taxon>
        <taxon>Dictyobacter</taxon>
    </lineage>
</organism>
<gene>
    <name evidence="1" type="ORF">KSZ_69030</name>
</gene>
<accession>A0ABQ3VSP4</accession>
<evidence type="ECO:0000313" key="2">
    <source>
        <dbReference type="Proteomes" id="UP000635565"/>
    </source>
</evidence>
<dbReference type="Proteomes" id="UP000635565">
    <property type="component" value="Unassembled WGS sequence"/>
</dbReference>
<reference evidence="1 2" key="1">
    <citation type="journal article" date="2021" name="Int. J. Syst. Evol. Microbiol.">
        <title>Reticulibacter mediterranei gen. nov., sp. nov., within the new family Reticulibacteraceae fam. nov., and Ktedonospora formicarum gen. nov., sp. nov., Ktedonobacter robiniae sp. nov., Dictyobacter formicarum sp. nov. and Dictyobacter arantiisoli sp. nov., belonging to the class Ktedonobacteria.</title>
        <authorList>
            <person name="Yabe S."/>
            <person name="Zheng Y."/>
            <person name="Wang C.M."/>
            <person name="Sakai Y."/>
            <person name="Abe K."/>
            <person name="Yokota A."/>
            <person name="Donadio S."/>
            <person name="Cavaletti L."/>
            <person name="Monciardini P."/>
        </authorList>
    </citation>
    <scope>NUCLEOTIDE SEQUENCE [LARGE SCALE GENOMIC DNA]</scope>
    <source>
        <strain evidence="1 2">SOSP1-9</strain>
    </source>
</reference>
<name>A0ABQ3VSP4_9CHLR</name>
<dbReference type="EMBL" id="BNJJ01000029">
    <property type="protein sequence ID" value="GHO88897.1"/>
    <property type="molecule type" value="Genomic_DNA"/>
</dbReference>
<comment type="caution">
    <text evidence="1">The sequence shown here is derived from an EMBL/GenBank/DDBJ whole genome shotgun (WGS) entry which is preliminary data.</text>
</comment>